<protein>
    <recommendedName>
        <fullName evidence="16">AP2/ERF domain-containing protein</fullName>
    </recommendedName>
</protein>
<dbReference type="InterPro" id="IPR001471">
    <property type="entry name" value="AP2/ERF_dom"/>
</dbReference>
<keyword evidence="8" id="KW-0805">Transcription regulation</keyword>
<dbReference type="GO" id="GO:0047493">
    <property type="term" value="F:ceramide cholinephosphotransferase activity"/>
    <property type="evidence" value="ECO:0007669"/>
    <property type="project" value="TreeGrafter"/>
</dbReference>
<evidence type="ECO:0000256" key="2">
    <source>
        <dbReference type="ARBA" id="ARBA00004141"/>
    </source>
</evidence>
<evidence type="ECO:0000256" key="9">
    <source>
        <dbReference type="ARBA" id="ARBA00023098"/>
    </source>
</evidence>
<dbReference type="SUPFAM" id="SSF52047">
    <property type="entry name" value="RNI-like"/>
    <property type="match status" value="1"/>
</dbReference>
<evidence type="ECO:0000256" key="15">
    <source>
        <dbReference type="SAM" id="Phobius"/>
    </source>
</evidence>
<keyword evidence="7 15" id="KW-1133">Transmembrane helix</keyword>
<dbReference type="CDD" id="cd01610">
    <property type="entry name" value="PAP2_like"/>
    <property type="match status" value="1"/>
</dbReference>
<feature type="transmembrane region" description="Helical" evidence="15">
    <location>
        <begin position="1656"/>
        <end position="1673"/>
    </location>
</feature>
<feature type="transmembrane region" description="Helical" evidence="15">
    <location>
        <begin position="1608"/>
        <end position="1626"/>
    </location>
</feature>
<evidence type="ECO:0000256" key="4">
    <source>
        <dbReference type="ARBA" id="ARBA00022679"/>
    </source>
</evidence>
<dbReference type="Gene3D" id="3.80.10.10">
    <property type="entry name" value="Ribonuclease Inhibitor"/>
    <property type="match status" value="1"/>
</dbReference>
<evidence type="ECO:0000256" key="3">
    <source>
        <dbReference type="ARBA" id="ARBA00005441"/>
    </source>
</evidence>
<evidence type="ECO:0000256" key="5">
    <source>
        <dbReference type="ARBA" id="ARBA00022692"/>
    </source>
</evidence>
<evidence type="ECO:0000256" key="6">
    <source>
        <dbReference type="ARBA" id="ARBA00022919"/>
    </source>
</evidence>
<dbReference type="GO" id="GO:0003700">
    <property type="term" value="F:DNA-binding transcription factor activity"/>
    <property type="evidence" value="ECO:0007669"/>
    <property type="project" value="InterPro"/>
</dbReference>
<dbReference type="GO" id="GO:0005634">
    <property type="term" value="C:nucleus"/>
    <property type="evidence" value="ECO:0007669"/>
    <property type="project" value="UniProtKB-SubCell"/>
</dbReference>
<feature type="domain" description="AP2/ERF" evidence="16">
    <location>
        <begin position="987"/>
        <end position="1027"/>
    </location>
</feature>
<dbReference type="GO" id="GO:0046513">
    <property type="term" value="P:ceramide biosynthetic process"/>
    <property type="evidence" value="ECO:0007669"/>
    <property type="project" value="TreeGrafter"/>
</dbReference>
<evidence type="ECO:0000256" key="13">
    <source>
        <dbReference type="ARBA" id="ARBA00023242"/>
    </source>
</evidence>
<name>F0YL06_AURAN</name>
<gene>
    <name evidence="17" type="ORF">AURANDRAFT_72578</name>
</gene>
<keyword evidence="5 15" id="KW-0812">Transmembrane</keyword>
<keyword evidence="13" id="KW-0539">Nucleus</keyword>
<evidence type="ECO:0000256" key="10">
    <source>
        <dbReference type="ARBA" id="ARBA00023125"/>
    </source>
</evidence>
<evidence type="ECO:0000256" key="1">
    <source>
        <dbReference type="ARBA" id="ARBA00004123"/>
    </source>
</evidence>
<keyword evidence="18" id="KW-1185">Reference proteome</keyword>
<accession>F0YL06</accession>
<comment type="similarity">
    <text evidence="3">Belongs to the sphingomyelin synthase family.</text>
</comment>
<keyword evidence="10" id="KW-0238">DNA-binding</keyword>
<feature type="region of interest" description="Disordered" evidence="14">
    <location>
        <begin position="953"/>
        <end position="978"/>
    </location>
</feature>
<keyword evidence="12" id="KW-0804">Transcription</keyword>
<dbReference type="eggNOG" id="KOG3058">
    <property type="taxonomic scope" value="Eukaryota"/>
</dbReference>
<dbReference type="PANTHER" id="PTHR21290">
    <property type="entry name" value="SPHINGOMYELIN SYNTHETASE"/>
    <property type="match status" value="1"/>
</dbReference>
<dbReference type="PANTHER" id="PTHR21290:SF62">
    <property type="entry name" value="PHOSPHATIDYLINOSITOL:CERAMIDE INOSITOLPHOSPHOTRANSFERASE 1-RELATED"/>
    <property type="match status" value="1"/>
</dbReference>
<dbReference type="GO" id="GO:0005789">
    <property type="term" value="C:endoplasmic reticulum membrane"/>
    <property type="evidence" value="ECO:0007669"/>
    <property type="project" value="TreeGrafter"/>
</dbReference>
<feature type="domain" description="AP2/ERF" evidence="16">
    <location>
        <begin position="844"/>
        <end position="906"/>
    </location>
</feature>
<dbReference type="InterPro" id="IPR025749">
    <property type="entry name" value="Sphingomyelin_synth-like_dom"/>
</dbReference>
<dbReference type="OrthoDB" id="422827at2759"/>
<feature type="region of interest" description="Disordered" evidence="14">
    <location>
        <begin position="1479"/>
        <end position="1520"/>
    </location>
</feature>
<dbReference type="InterPro" id="IPR032675">
    <property type="entry name" value="LRR_dom_sf"/>
</dbReference>
<keyword evidence="11 15" id="KW-0472">Membrane</keyword>
<dbReference type="GO" id="GO:0005886">
    <property type="term" value="C:plasma membrane"/>
    <property type="evidence" value="ECO:0007669"/>
    <property type="project" value="TreeGrafter"/>
</dbReference>
<dbReference type="SUPFAM" id="SSF54171">
    <property type="entry name" value="DNA-binding domain"/>
    <property type="match status" value="2"/>
</dbReference>
<keyword evidence="6" id="KW-0746">Sphingolipid metabolism</keyword>
<organism evidence="18">
    <name type="scientific">Aureococcus anophagefferens</name>
    <name type="common">Harmful bloom alga</name>
    <dbReference type="NCBI Taxonomy" id="44056"/>
    <lineage>
        <taxon>Eukaryota</taxon>
        <taxon>Sar</taxon>
        <taxon>Stramenopiles</taxon>
        <taxon>Ochrophyta</taxon>
        <taxon>Pelagophyceae</taxon>
        <taxon>Pelagomonadales</taxon>
        <taxon>Pelagomonadaceae</taxon>
        <taxon>Aureococcus</taxon>
    </lineage>
</organism>
<dbReference type="Pfam" id="PF14360">
    <property type="entry name" value="PAP2_C"/>
    <property type="match status" value="1"/>
</dbReference>
<sequence>MLDALQIKYASKIETRRGERQNYARQTRLWFRELDEIRQEAACARSRPVSANKASRKDHAILVGRYRQARGEQIKWQDIADKTIEENRLLRGEVCALRKRFCDAQISAAYTGKRHLDAEVSLSALKYAAMETERAVVLGYLSKCGALLEELEAQKLQTAVIRRQVVDLRQELSGVRRQLALHATERGEVVQQALFSSRGGYSTKQGMPCTFGMLSLQQRVCWAGLGAVSPFQMRRGASPNARADSNLRPKIENGREKVRSAALPKESNFKASEVAKQQTKSDSMRIVQFAQNVVSGQIPRALSFKKLRITRKAGATRKAHQQLANDARSLTDRCVYLQHQICAALSAECRWREERILLLSSARMFDLAIKELYANSAKKDATKGMFDMKRVSAFDVHAEHAASKWPMASDAHRFASRGCISAISDANKACQFVETNTRHDSLSEKRVEVLGDCTDLDPLDSMGLQGFILHIKDIMANEVTGITDPGMKGGKLLISQELIATKLNKVFAYMRNFGTVAARECTELRALLAVNEAQTSQEGAMLKRDAAADIHQNQAVLQYIYATCLHCAQACGTHLLRLELPCMRLSDDAALLIVRLLAGMPRIKCSLSAYPVADHIMQGQKPSLHAPHNFRPHNWLSHLILRDNALGDVAAAALAINIVSIAPILAYVDLKNNQISSSGRQTLKIGTEANKSVLETSSFSHDDCNMRLREEALGPIICGWREHENWTIERVGAEIARLEQPGSHYLGILSGMLVDPHVHAPPPLLVDLRGNTPIVTPPVPVLRNPERQLDHNLRLTFPTITTSSENILGGVVVHAVVGWFTAVLLQRLVMDGLQFRKPAVPTSRFRGVYAFRSPLRLRYKWQCFMAIDETRREHLGTFETEILAAQAFDTRARTLGRSSECNFDEETQPRIPNEDLSYDKTQGQPADKSIPPPAWFTTSSVCRGGYWSSAQIKDGRSQAGAPARGDGQPHRVGNYSSGARAEVPQSRFKGVYFVLGGRWEAKITYRSKSKHIGTFDSEEEAARAFDARNEVMEQASEPFRGVRRSRNKWRAVISVDGQSVNLGIFDTKEQAAEVCRAAESQNAERKRNVALSGAKLAIDATADGAGLRSSCIPEAVAHSRKRPRRYQGIPLLESACHAQNLADGPQGTEKSELVPALQLSPVQTQSGAMTPAYYFGFQMQPTQPLETAQNLHCIDTGFWQPSLGRSMPHSAPIPPTQRPESANNVINRNLEVRHGQWFSRLNTLGEPEFLFAQVPPAATDVTSANRSLFHVHYTDNEESSFYVQPRSSWLIAKRTLIVLNHTRVLRAIFAALSSYWPMLAMLSLPYTGYAHAILCWCCILAYSDSNNDGASALLSAVFFGEPARSEPPHEVHGVESLRRRRILLVSVAVARGDPGTGQRAGWRGASGYMYGALGLLSHWFDPGDVRCARAAARARSTKFNASMPSRPEISGTKYIQRAAYMLNKPKFSSCCPIATYLQTQRRRGPPSRPTFLGREMGKRRDSEDFAGFDPQASPRENEGVREGDVGLITTRWGLVVSPEQYDEVSNSRSDSRNTLGAVRKRMCSHEGVLELSVFFGWLLVITAHVAQIWALWWFFWQHVFAVCFHAELFGITGLVMTLCTNFASYLHQPGKRLFDVGFVIVPELGRASRLEPVSDVLTGAMPVVAFVYIMFFLDRRRRCRCLTDWFRMMTVVYAFRCITSTMTSLPGPAPHCQSKAQENDVYLPPDTWHDIATSLTTAISGGSCGDLLFSGHAAMTTITTLLLVRQQRRHGQKTERIAKVLGCTYIFLMCLFAVASRHRKHYTVDLALGTLIGSLTYFRFRDSWSRDPVTLDRMDAVVRYYSPGADPYATEIYPNEQSVQTPLLEVKAMSHIV</sequence>
<dbReference type="InterPro" id="IPR016177">
    <property type="entry name" value="DNA-bd_dom_sf"/>
</dbReference>
<keyword evidence="4" id="KW-0808">Transferase</keyword>
<evidence type="ECO:0000256" key="12">
    <source>
        <dbReference type="ARBA" id="ARBA00023163"/>
    </source>
</evidence>
<dbReference type="InterPro" id="IPR036955">
    <property type="entry name" value="AP2/ERF_dom_sf"/>
</dbReference>
<feature type="transmembrane region" description="Helical" evidence="15">
    <location>
        <begin position="1574"/>
        <end position="1596"/>
    </location>
</feature>
<dbReference type="GO" id="GO:0000139">
    <property type="term" value="C:Golgi membrane"/>
    <property type="evidence" value="ECO:0007669"/>
    <property type="project" value="TreeGrafter"/>
</dbReference>
<dbReference type="KEGG" id="aaf:AURANDRAFT_72578"/>
<dbReference type="GO" id="GO:0003677">
    <property type="term" value="F:DNA binding"/>
    <property type="evidence" value="ECO:0007669"/>
    <property type="project" value="UniProtKB-KW"/>
</dbReference>
<dbReference type="EMBL" id="GL833154">
    <property type="protein sequence ID" value="EGB04218.1"/>
    <property type="molecule type" value="Genomic_DNA"/>
</dbReference>
<proteinExistence type="inferred from homology"/>
<keyword evidence="9" id="KW-0443">Lipid metabolism</keyword>
<dbReference type="InterPro" id="IPR045221">
    <property type="entry name" value="Sphingomyelin_synth-like"/>
</dbReference>
<dbReference type="Gene3D" id="3.30.730.10">
    <property type="entry name" value="AP2/ERF domain"/>
    <property type="match status" value="2"/>
</dbReference>
<comment type="subcellular location">
    <subcellularLocation>
        <location evidence="2">Membrane</location>
        <topology evidence="2">Multi-pass membrane protein</topology>
    </subcellularLocation>
    <subcellularLocation>
        <location evidence="1">Nucleus</location>
    </subcellularLocation>
</comment>
<feature type="region of interest" description="Disordered" evidence="14">
    <location>
        <begin position="899"/>
        <end position="934"/>
    </location>
</feature>
<evidence type="ECO:0000256" key="14">
    <source>
        <dbReference type="SAM" id="MobiDB-lite"/>
    </source>
</evidence>
<dbReference type="RefSeq" id="XP_009041070.1">
    <property type="nucleotide sequence ID" value="XM_009042822.1"/>
</dbReference>
<evidence type="ECO:0000259" key="16">
    <source>
        <dbReference type="PROSITE" id="PS51032"/>
    </source>
</evidence>
<dbReference type="Proteomes" id="UP000002729">
    <property type="component" value="Unassembled WGS sequence"/>
</dbReference>
<evidence type="ECO:0000256" key="8">
    <source>
        <dbReference type="ARBA" id="ARBA00023015"/>
    </source>
</evidence>
<dbReference type="PROSITE" id="PS51032">
    <property type="entry name" value="AP2_ERF"/>
    <property type="match status" value="2"/>
</dbReference>
<feature type="transmembrane region" description="Helical" evidence="15">
    <location>
        <begin position="1776"/>
        <end position="1795"/>
    </location>
</feature>
<evidence type="ECO:0000313" key="18">
    <source>
        <dbReference type="Proteomes" id="UP000002729"/>
    </source>
</evidence>
<evidence type="ECO:0000256" key="11">
    <source>
        <dbReference type="ARBA" id="ARBA00023136"/>
    </source>
</evidence>
<dbReference type="GO" id="GO:0033188">
    <property type="term" value="F:sphingomyelin synthase activity"/>
    <property type="evidence" value="ECO:0007669"/>
    <property type="project" value="TreeGrafter"/>
</dbReference>
<reference evidence="17 18" key="1">
    <citation type="journal article" date="2011" name="Proc. Natl. Acad. Sci. U.S.A.">
        <title>Niche of harmful alga Aureococcus anophagefferens revealed through ecogenomics.</title>
        <authorList>
            <person name="Gobler C.J."/>
            <person name="Berry D.L."/>
            <person name="Dyhrman S.T."/>
            <person name="Wilhelm S.W."/>
            <person name="Salamov A."/>
            <person name="Lobanov A.V."/>
            <person name="Zhang Y."/>
            <person name="Collier J.L."/>
            <person name="Wurch L.L."/>
            <person name="Kustka A.B."/>
            <person name="Dill B.D."/>
            <person name="Shah M."/>
            <person name="VerBerkmoes N.C."/>
            <person name="Kuo A."/>
            <person name="Terry A."/>
            <person name="Pangilinan J."/>
            <person name="Lindquist E.A."/>
            <person name="Lucas S."/>
            <person name="Paulsen I.T."/>
            <person name="Hattenrath-Lehmann T.K."/>
            <person name="Talmage S.C."/>
            <person name="Walker E.A."/>
            <person name="Koch F."/>
            <person name="Burson A.M."/>
            <person name="Marcoval M.A."/>
            <person name="Tang Y.Z."/>
            <person name="Lecleir G.R."/>
            <person name="Coyne K.J."/>
            <person name="Berg G.M."/>
            <person name="Bertrand E.M."/>
            <person name="Saito M.A."/>
            <person name="Gladyshev V.N."/>
            <person name="Grigoriev I.V."/>
        </authorList>
    </citation>
    <scope>NUCLEOTIDE SEQUENCE [LARGE SCALE GENOMIC DNA]</scope>
    <source>
        <strain evidence="18">CCMP 1984</strain>
    </source>
</reference>
<evidence type="ECO:0000256" key="7">
    <source>
        <dbReference type="ARBA" id="ARBA00022989"/>
    </source>
</evidence>
<dbReference type="InParanoid" id="F0YL06"/>
<evidence type="ECO:0000313" key="17">
    <source>
        <dbReference type="EMBL" id="EGB04218.1"/>
    </source>
</evidence>
<dbReference type="GeneID" id="20228774"/>